<evidence type="ECO:0000256" key="7">
    <source>
        <dbReference type="ARBA" id="ARBA00022989"/>
    </source>
</evidence>
<evidence type="ECO:0000256" key="2">
    <source>
        <dbReference type="ARBA" id="ARBA00007809"/>
    </source>
</evidence>
<evidence type="ECO:0000256" key="1">
    <source>
        <dbReference type="ARBA" id="ARBA00004127"/>
    </source>
</evidence>
<evidence type="ECO:0000256" key="4">
    <source>
        <dbReference type="ARBA" id="ARBA00022597"/>
    </source>
</evidence>
<evidence type="ECO:0000256" key="9">
    <source>
        <dbReference type="SAM" id="Phobius"/>
    </source>
</evidence>
<dbReference type="GO" id="GO:0012505">
    <property type="term" value="C:endomembrane system"/>
    <property type="evidence" value="ECO:0007669"/>
    <property type="project" value="UniProtKB-SubCell"/>
</dbReference>
<evidence type="ECO:0000256" key="3">
    <source>
        <dbReference type="ARBA" id="ARBA00022448"/>
    </source>
</evidence>
<keyword evidence="7 9" id="KW-1133">Transmembrane helix</keyword>
<dbReference type="GO" id="GO:0051119">
    <property type="term" value="F:sugar transmembrane transporter activity"/>
    <property type="evidence" value="ECO:0007669"/>
    <property type="project" value="InterPro"/>
</dbReference>
<accession>A0A2N9GTK2</accession>
<organism evidence="10">
    <name type="scientific">Fagus sylvatica</name>
    <name type="common">Beechnut</name>
    <dbReference type="NCBI Taxonomy" id="28930"/>
    <lineage>
        <taxon>Eukaryota</taxon>
        <taxon>Viridiplantae</taxon>
        <taxon>Streptophyta</taxon>
        <taxon>Embryophyta</taxon>
        <taxon>Tracheophyta</taxon>
        <taxon>Spermatophyta</taxon>
        <taxon>Magnoliopsida</taxon>
        <taxon>eudicotyledons</taxon>
        <taxon>Gunneridae</taxon>
        <taxon>Pentapetalae</taxon>
        <taxon>rosids</taxon>
        <taxon>fabids</taxon>
        <taxon>Fagales</taxon>
        <taxon>Fagaceae</taxon>
        <taxon>Fagus</taxon>
    </lineage>
</organism>
<feature type="transmembrane region" description="Helical" evidence="9">
    <location>
        <begin position="28"/>
        <end position="49"/>
    </location>
</feature>
<dbReference type="PANTHER" id="PTHR10791:SF157">
    <property type="entry name" value="BIDIRECTIONAL SUGAR TRANSPORTER SWEET"/>
    <property type="match status" value="1"/>
</dbReference>
<evidence type="ECO:0000313" key="10">
    <source>
        <dbReference type="EMBL" id="SPD02671.1"/>
    </source>
</evidence>
<gene>
    <name evidence="10" type="ORF">FSB_LOCUS30553</name>
</gene>
<name>A0A2N9GTK2_FAGSY</name>
<dbReference type="AlphaFoldDB" id="A0A2N9GTK2"/>
<feature type="transmembrane region" description="Helical" evidence="9">
    <location>
        <begin position="5"/>
        <end position="22"/>
    </location>
</feature>
<evidence type="ECO:0000256" key="6">
    <source>
        <dbReference type="ARBA" id="ARBA00022737"/>
    </source>
</evidence>
<evidence type="ECO:0000256" key="5">
    <source>
        <dbReference type="ARBA" id="ARBA00022692"/>
    </source>
</evidence>
<keyword evidence="6" id="KW-0677">Repeat</keyword>
<reference evidence="10" key="1">
    <citation type="submission" date="2018-02" db="EMBL/GenBank/DDBJ databases">
        <authorList>
            <person name="Cohen D.B."/>
            <person name="Kent A.D."/>
        </authorList>
    </citation>
    <scope>NUCLEOTIDE SEQUENCE</scope>
</reference>
<keyword evidence="3" id="KW-0813">Transport</keyword>
<evidence type="ECO:0008006" key="11">
    <source>
        <dbReference type="Google" id="ProtNLM"/>
    </source>
</evidence>
<dbReference type="Pfam" id="PF03083">
    <property type="entry name" value="MtN3_slv"/>
    <property type="match status" value="1"/>
</dbReference>
<keyword evidence="8 9" id="KW-0472">Membrane</keyword>
<evidence type="ECO:0000256" key="8">
    <source>
        <dbReference type="ARBA" id="ARBA00023136"/>
    </source>
</evidence>
<protein>
    <recommendedName>
        <fullName evidence="11">Bidirectional sugar transporter SWEET</fullName>
    </recommendedName>
</protein>
<dbReference type="EMBL" id="OIVN01002335">
    <property type="protein sequence ID" value="SPD02671.1"/>
    <property type="molecule type" value="Genomic_DNA"/>
</dbReference>
<comment type="subcellular location">
    <subcellularLocation>
        <location evidence="1">Endomembrane system</location>
        <topology evidence="1">Multi-pass membrane protein</topology>
    </subcellularLocation>
</comment>
<dbReference type="Gene3D" id="1.20.1280.290">
    <property type="match status" value="1"/>
</dbReference>
<dbReference type="GO" id="GO:0016020">
    <property type="term" value="C:membrane"/>
    <property type="evidence" value="ECO:0007669"/>
    <property type="project" value="InterPro"/>
</dbReference>
<dbReference type="InterPro" id="IPR004316">
    <property type="entry name" value="SWEET_rpt"/>
</dbReference>
<keyword evidence="5 9" id="KW-0812">Transmembrane</keyword>
<comment type="similarity">
    <text evidence="2">Belongs to the SWEET sugar transporter family.</text>
</comment>
<sequence>MPLPLSVFLTLCATMWFFYGLMVKDMFVAAPNILGFIFGIAQMILYIIYKDKKNYVWAEFKIHEVPILTIATGIQLSTPETLVKLKEKEESTMITKGIGGATTEASESIV</sequence>
<dbReference type="InterPro" id="IPR047664">
    <property type="entry name" value="SWEET"/>
</dbReference>
<proteinExistence type="inferred from homology"/>
<dbReference type="PANTHER" id="PTHR10791">
    <property type="entry name" value="RAG1-ACTIVATING PROTEIN 1"/>
    <property type="match status" value="1"/>
</dbReference>
<keyword evidence="4" id="KW-0762">Sugar transport</keyword>